<evidence type="ECO:0000313" key="2">
    <source>
        <dbReference type="Proteomes" id="UP000286246"/>
    </source>
</evidence>
<dbReference type="Proteomes" id="UP000286246">
    <property type="component" value="Unassembled WGS sequence"/>
</dbReference>
<comment type="caution">
    <text evidence="1">The sequence shown here is derived from an EMBL/GenBank/DDBJ whole genome shotgun (WGS) entry which is preliminary data.</text>
</comment>
<sequence>MEKKVVFIAKTDLNVDGRIINQIKILRNSGLINNLDFILLPDKPYQNFLEGVEVYELESKFRNKSLFRIFTVIDTTIKSLLLLFRLRPDVLHVQDTAVVLPSLIYRIIKGKSFTLIYDDHELPNENESLQYRVYQSLENQLMRKADLVIFANQERMDIVCQNLKLKCNIDFFLNLPYYNDRINEDLLVNDVRFQELDSVLNKGVKFIMHQGSLEVERGREKLAEFSRIVPSDFKILIVGVSDIQFKKFLKEFKLDAENFYFFGTVKYELLGKVWSKCIASIVMYLPTYINNRLCAPNRLYISLKNAMPVIINKDNPVLNGIVSHLECGWNIEEFKVEDFPKLKKRDVFSQSLDQLINENVSKFTKLYWDIILK</sequence>
<dbReference type="SUPFAM" id="SSF53756">
    <property type="entry name" value="UDP-Glycosyltransferase/glycogen phosphorylase"/>
    <property type="match status" value="1"/>
</dbReference>
<keyword evidence="2" id="KW-1185">Reference proteome</keyword>
<proteinExistence type="predicted"/>
<evidence type="ECO:0008006" key="3">
    <source>
        <dbReference type="Google" id="ProtNLM"/>
    </source>
</evidence>
<name>A0A420ALS0_SPHD1</name>
<dbReference type="OrthoDB" id="9813214at2"/>
<reference evidence="1 2" key="1">
    <citation type="submission" date="2018-09" db="EMBL/GenBank/DDBJ databases">
        <title>Genomic Encyclopedia of Type Strains, Phase III (KMG-III): the genomes of soil and plant-associated and newly described type strains.</title>
        <authorList>
            <person name="Whitman W."/>
        </authorList>
    </citation>
    <scope>NUCLEOTIDE SEQUENCE [LARGE SCALE GENOMIC DNA]</scope>
    <source>
        <strain evidence="1 2">CECT 7938</strain>
    </source>
</reference>
<dbReference type="AlphaFoldDB" id="A0A420ALS0"/>
<dbReference type="Gene3D" id="3.40.50.2000">
    <property type="entry name" value="Glycogen Phosphorylase B"/>
    <property type="match status" value="2"/>
</dbReference>
<organism evidence="1 2">
    <name type="scientific">Sphingobacterium detergens</name>
    <dbReference type="NCBI Taxonomy" id="1145106"/>
    <lineage>
        <taxon>Bacteria</taxon>
        <taxon>Pseudomonadati</taxon>
        <taxon>Bacteroidota</taxon>
        <taxon>Sphingobacteriia</taxon>
        <taxon>Sphingobacteriales</taxon>
        <taxon>Sphingobacteriaceae</taxon>
        <taxon>Sphingobacterium</taxon>
    </lineage>
</organism>
<evidence type="ECO:0000313" key="1">
    <source>
        <dbReference type="EMBL" id="RKE45387.1"/>
    </source>
</evidence>
<accession>A0A420ALS0</accession>
<dbReference type="RefSeq" id="WP_120261133.1">
    <property type="nucleotide sequence ID" value="NZ_RAPY01000005.1"/>
</dbReference>
<dbReference type="EMBL" id="RAPY01000005">
    <property type="protein sequence ID" value="RKE45387.1"/>
    <property type="molecule type" value="Genomic_DNA"/>
</dbReference>
<protein>
    <recommendedName>
        <fullName evidence="3">Glycosyltransferase involved in cell wall biosynthesis</fullName>
    </recommendedName>
</protein>
<gene>
    <name evidence="1" type="ORF">DFQ12_4460</name>
</gene>